<evidence type="ECO:0000256" key="1">
    <source>
        <dbReference type="ARBA" id="ARBA00006484"/>
    </source>
</evidence>
<dbReference type="RefSeq" id="WP_044409732.1">
    <property type="nucleotide sequence ID" value="NZ_JXXE01000202.1"/>
</dbReference>
<dbReference type="Gene3D" id="3.40.50.720">
    <property type="entry name" value="NAD(P)-binding Rossmann-like Domain"/>
    <property type="match status" value="1"/>
</dbReference>
<gene>
    <name evidence="2" type="ORF">OO17_10420</name>
</gene>
<protein>
    <submittedName>
        <fullName evidence="2">3-oxoacyl-ACP reductase</fullName>
    </submittedName>
</protein>
<dbReference type="Proteomes" id="UP000032515">
    <property type="component" value="Unassembled WGS sequence"/>
</dbReference>
<dbReference type="GO" id="GO:0016616">
    <property type="term" value="F:oxidoreductase activity, acting on the CH-OH group of donors, NAD or NADP as acceptor"/>
    <property type="evidence" value="ECO:0007669"/>
    <property type="project" value="TreeGrafter"/>
</dbReference>
<dbReference type="SUPFAM" id="SSF51735">
    <property type="entry name" value="NAD(P)-binding Rossmann-fold domains"/>
    <property type="match status" value="1"/>
</dbReference>
<dbReference type="InterPro" id="IPR020904">
    <property type="entry name" value="Sc_DH/Rdtase_CS"/>
</dbReference>
<sequence length="245" mass="26084">MNDLDFAGKTVLVVGGSSGIGNAIAQSFRARNADVHVWGTRPQASDYKADEGCDLSGLQYTQIDVADFNSIAALQPAFGRLDVLVLSQGMVLYGRREFEIEGFQRIIDVNLNSLMACSSKFQDMLKASRGSLIILSSMAGFRSTKGNPAYNASKAGAVGLTRTLGEAWAEDGIRVNGIAPGLVDTKLTKVTTDNPKRREGMEQRVPLKRLGQPQDIAGTALFLASPLSAYIVGQTIVVDGGLTLA</sequence>
<evidence type="ECO:0000313" key="2">
    <source>
        <dbReference type="EMBL" id="KIZ44023.1"/>
    </source>
</evidence>
<proteinExistence type="inferred from homology"/>
<dbReference type="EMBL" id="JXXE01000202">
    <property type="protein sequence ID" value="KIZ44023.1"/>
    <property type="molecule type" value="Genomic_DNA"/>
</dbReference>
<dbReference type="PRINTS" id="PR00081">
    <property type="entry name" value="GDHRDH"/>
</dbReference>
<evidence type="ECO:0000313" key="3">
    <source>
        <dbReference type="Proteomes" id="UP000032515"/>
    </source>
</evidence>
<dbReference type="PRINTS" id="PR00080">
    <property type="entry name" value="SDRFAMILY"/>
</dbReference>
<dbReference type="PANTHER" id="PTHR42760">
    <property type="entry name" value="SHORT-CHAIN DEHYDROGENASES/REDUCTASES FAMILY MEMBER"/>
    <property type="match status" value="1"/>
</dbReference>
<dbReference type="FunFam" id="3.40.50.720:FF:000084">
    <property type="entry name" value="Short-chain dehydrogenase reductase"/>
    <property type="match status" value="1"/>
</dbReference>
<reference evidence="2 3" key="1">
    <citation type="submission" date="2014-11" db="EMBL/GenBank/DDBJ databases">
        <title>Genomics and ecophysiology of heterotrophic nitrogen fixing bacteria isolated from estuarine surface water.</title>
        <authorList>
            <person name="Bentzon-Tilia M."/>
            <person name="Severin I."/>
            <person name="Hansen L.H."/>
            <person name="Riemann L."/>
        </authorList>
    </citation>
    <scope>NUCLEOTIDE SEQUENCE [LARGE SCALE GENOMIC DNA]</scope>
    <source>
        <strain evidence="2 3">BAL398</strain>
    </source>
</reference>
<comment type="similarity">
    <text evidence="1">Belongs to the short-chain dehydrogenases/reductases (SDR) family.</text>
</comment>
<dbReference type="AlphaFoldDB" id="A0A0D7ETA4"/>
<dbReference type="PROSITE" id="PS00061">
    <property type="entry name" value="ADH_SHORT"/>
    <property type="match status" value="1"/>
</dbReference>
<name>A0A0D7ETA4_RHOPL</name>
<accession>A0A0D7ETA4</accession>
<dbReference type="PANTHER" id="PTHR42760:SF132">
    <property type="entry name" value="SHORT-CHAIN DEHYDROGENASE_REDUCTASE FAMILY PROTEIN"/>
    <property type="match status" value="1"/>
</dbReference>
<dbReference type="PATRIC" id="fig|1076.23.peg.1484"/>
<dbReference type="OrthoDB" id="9796652at2"/>
<dbReference type="Pfam" id="PF13561">
    <property type="entry name" value="adh_short_C2"/>
    <property type="match status" value="1"/>
</dbReference>
<comment type="caution">
    <text evidence="2">The sequence shown here is derived from an EMBL/GenBank/DDBJ whole genome shotgun (WGS) entry which is preliminary data.</text>
</comment>
<organism evidence="2 3">
    <name type="scientific">Rhodopseudomonas palustris</name>
    <dbReference type="NCBI Taxonomy" id="1076"/>
    <lineage>
        <taxon>Bacteria</taxon>
        <taxon>Pseudomonadati</taxon>
        <taxon>Pseudomonadota</taxon>
        <taxon>Alphaproteobacteria</taxon>
        <taxon>Hyphomicrobiales</taxon>
        <taxon>Nitrobacteraceae</taxon>
        <taxon>Rhodopseudomonas</taxon>
    </lineage>
</organism>
<dbReference type="CDD" id="cd05233">
    <property type="entry name" value="SDR_c"/>
    <property type="match status" value="1"/>
</dbReference>
<dbReference type="InterPro" id="IPR036291">
    <property type="entry name" value="NAD(P)-bd_dom_sf"/>
</dbReference>
<dbReference type="InterPro" id="IPR002347">
    <property type="entry name" value="SDR_fam"/>
</dbReference>